<proteinExistence type="predicted"/>
<accession>A0A8S4SLS4</accession>
<evidence type="ECO:0000313" key="1">
    <source>
        <dbReference type="EMBL" id="CAH2268377.1"/>
    </source>
</evidence>
<dbReference type="Proteomes" id="UP000838756">
    <property type="component" value="Unassembled WGS sequence"/>
</dbReference>
<organism evidence="1 2">
    <name type="scientific">Pararge aegeria aegeria</name>
    <dbReference type="NCBI Taxonomy" id="348720"/>
    <lineage>
        <taxon>Eukaryota</taxon>
        <taxon>Metazoa</taxon>
        <taxon>Ecdysozoa</taxon>
        <taxon>Arthropoda</taxon>
        <taxon>Hexapoda</taxon>
        <taxon>Insecta</taxon>
        <taxon>Pterygota</taxon>
        <taxon>Neoptera</taxon>
        <taxon>Endopterygota</taxon>
        <taxon>Lepidoptera</taxon>
        <taxon>Glossata</taxon>
        <taxon>Ditrysia</taxon>
        <taxon>Papilionoidea</taxon>
        <taxon>Nymphalidae</taxon>
        <taxon>Satyrinae</taxon>
        <taxon>Satyrini</taxon>
        <taxon>Parargina</taxon>
        <taxon>Pararge</taxon>
    </lineage>
</organism>
<evidence type="ECO:0000313" key="2">
    <source>
        <dbReference type="Proteomes" id="UP000838756"/>
    </source>
</evidence>
<dbReference type="EMBL" id="CAKXAJ010026434">
    <property type="protein sequence ID" value="CAH2268377.1"/>
    <property type="molecule type" value="Genomic_DNA"/>
</dbReference>
<comment type="caution">
    <text evidence="1">The sequence shown here is derived from an EMBL/GenBank/DDBJ whole genome shotgun (WGS) entry which is preliminary data.</text>
</comment>
<dbReference type="OrthoDB" id="6922924at2759"/>
<gene>
    <name evidence="1" type="primary">jg15831</name>
    <name evidence="1" type="ORF">PAEG_LOCUS26736</name>
</gene>
<dbReference type="AlphaFoldDB" id="A0A8S4SLS4"/>
<name>A0A8S4SLS4_9NEOP</name>
<protein>
    <submittedName>
        <fullName evidence="1">Jg15831 protein</fullName>
    </submittedName>
</protein>
<sequence length="158" mass="18784">MYYFTNFGALTKLKRIWQNRKVSGTTNKRPVQTIFLYGSGAWTVRAAERKKIDAFEMWCWRSMLRMPWIVERTNISILEQLRINTRLFTLCYKNILSYFGHIARRLSSNMDKLILVEAIKKAEDRTGWKAVVKSLRWNLNPDMTFSNEVNDDEEDFTN</sequence>
<reference evidence="1" key="1">
    <citation type="submission" date="2022-03" db="EMBL/GenBank/DDBJ databases">
        <authorList>
            <person name="Lindestad O."/>
        </authorList>
    </citation>
    <scope>NUCLEOTIDE SEQUENCE</scope>
</reference>
<keyword evidence="2" id="KW-1185">Reference proteome</keyword>